<evidence type="ECO:0000313" key="1">
    <source>
        <dbReference type="EMBL" id="OAA74250.1"/>
    </source>
</evidence>
<dbReference type="OrthoDB" id="5101805at2759"/>
<dbReference type="GO" id="GO:0016301">
    <property type="term" value="F:kinase activity"/>
    <property type="evidence" value="ECO:0007669"/>
    <property type="project" value="UniProtKB-KW"/>
</dbReference>
<dbReference type="AlphaFoldDB" id="A0A168EUP9"/>
<keyword evidence="1" id="KW-0808">Transferase</keyword>
<dbReference type="Proteomes" id="UP000076744">
    <property type="component" value="Unassembled WGS sequence"/>
</dbReference>
<gene>
    <name evidence="1" type="ORF">ISF_01151</name>
</gene>
<proteinExistence type="predicted"/>
<dbReference type="EMBL" id="AZHB01000001">
    <property type="protein sequence ID" value="OAA74250.1"/>
    <property type="molecule type" value="Genomic_DNA"/>
</dbReference>
<dbReference type="GeneID" id="30017443"/>
<sequence length="118" mass="13161">MADQQLTSNAITDNPIVKCLDNFYALFTSVCADRKLPDTPDALAQLDQDDLRKLIAAFLRVVQNHPAADLLPAKTSRGTLRSDLLRLELRLSDNDFDLDRVKPLLKRALTNDVADSII</sequence>
<name>A0A168EUP9_CORFA</name>
<dbReference type="RefSeq" id="XP_018709208.1">
    <property type="nucleotide sequence ID" value="XM_018844758.1"/>
</dbReference>
<accession>A0A168EUP9</accession>
<comment type="caution">
    <text evidence="1">The sequence shown here is derived from an EMBL/GenBank/DDBJ whole genome shotgun (WGS) entry which is preliminary data.</text>
</comment>
<protein>
    <submittedName>
        <fullName evidence="1">Serine/threonine-protein kinase Sgk2</fullName>
    </submittedName>
</protein>
<keyword evidence="2" id="KW-1185">Reference proteome</keyword>
<evidence type="ECO:0000313" key="2">
    <source>
        <dbReference type="Proteomes" id="UP000076744"/>
    </source>
</evidence>
<keyword evidence="1" id="KW-0418">Kinase</keyword>
<reference evidence="1 2" key="1">
    <citation type="journal article" date="2016" name="Genome Biol. Evol.">
        <title>Divergent and convergent evolution of fungal pathogenicity.</title>
        <authorList>
            <person name="Shang Y."/>
            <person name="Xiao G."/>
            <person name="Zheng P."/>
            <person name="Cen K."/>
            <person name="Zhan S."/>
            <person name="Wang C."/>
        </authorList>
    </citation>
    <scope>NUCLEOTIDE SEQUENCE [LARGE SCALE GENOMIC DNA]</scope>
    <source>
        <strain evidence="1 2">ARSEF 2679</strain>
    </source>
</reference>
<dbReference type="STRING" id="1081104.A0A168EUP9"/>
<organism evidence="1 2">
    <name type="scientific">Cordyceps fumosorosea (strain ARSEF 2679)</name>
    <name type="common">Isaria fumosorosea</name>
    <dbReference type="NCBI Taxonomy" id="1081104"/>
    <lineage>
        <taxon>Eukaryota</taxon>
        <taxon>Fungi</taxon>
        <taxon>Dikarya</taxon>
        <taxon>Ascomycota</taxon>
        <taxon>Pezizomycotina</taxon>
        <taxon>Sordariomycetes</taxon>
        <taxon>Hypocreomycetidae</taxon>
        <taxon>Hypocreales</taxon>
        <taxon>Cordycipitaceae</taxon>
        <taxon>Cordyceps</taxon>
    </lineage>
</organism>